<feature type="region of interest" description="Disordered" evidence="1">
    <location>
        <begin position="124"/>
        <end position="170"/>
    </location>
</feature>
<dbReference type="RefSeq" id="XP_023622555.1">
    <property type="nucleotide sequence ID" value="XM_023766787.1"/>
</dbReference>
<protein>
    <recommendedName>
        <fullName evidence="6">Transmembrane protein</fullName>
    </recommendedName>
</protein>
<dbReference type="AlphaFoldDB" id="A0A2D3V2C4"/>
<dbReference type="Proteomes" id="UP000225277">
    <property type="component" value="Unassembled WGS sequence"/>
</dbReference>
<evidence type="ECO:0000256" key="1">
    <source>
        <dbReference type="SAM" id="MobiDB-lite"/>
    </source>
</evidence>
<keyword evidence="2" id="KW-0472">Membrane</keyword>
<dbReference type="OrthoDB" id="5425637at2759"/>
<evidence type="ECO:0000256" key="3">
    <source>
        <dbReference type="SAM" id="SignalP"/>
    </source>
</evidence>
<proteinExistence type="predicted"/>
<feature type="transmembrane region" description="Helical" evidence="2">
    <location>
        <begin position="55"/>
        <end position="79"/>
    </location>
</feature>
<name>A0A2D3V2C4_9PEZI</name>
<organism evidence="4 5">
    <name type="scientific">Ramularia collo-cygni</name>
    <dbReference type="NCBI Taxonomy" id="112498"/>
    <lineage>
        <taxon>Eukaryota</taxon>
        <taxon>Fungi</taxon>
        <taxon>Dikarya</taxon>
        <taxon>Ascomycota</taxon>
        <taxon>Pezizomycotina</taxon>
        <taxon>Dothideomycetes</taxon>
        <taxon>Dothideomycetidae</taxon>
        <taxon>Mycosphaerellales</taxon>
        <taxon>Mycosphaerellaceae</taxon>
        <taxon>Ramularia</taxon>
    </lineage>
</organism>
<evidence type="ECO:0008006" key="6">
    <source>
        <dbReference type="Google" id="ProtNLM"/>
    </source>
</evidence>
<evidence type="ECO:0000313" key="4">
    <source>
        <dbReference type="EMBL" id="CZT15659.1"/>
    </source>
</evidence>
<evidence type="ECO:0000313" key="5">
    <source>
        <dbReference type="Proteomes" id="UP000225277"/>
    </source>
</evidence>
<evidence type="ECO:0000256" key="2">
    <source>
        <dbReference type="SAM" id="Phobius"/>
    </source>
</evidence>
<feature type="chain" id="PRO_5013864516" description="Transmembrane protein" evidence="3">
    <location>
        <begin position="21"/>
        <end position="170"/>
    </location>
</feature>
<keyword evidence="3" id="KW-0732">Signal</keyword>
<gene>
    <name evidence="4" type="ORF">RCC_12343</name>
</gene>
<keyword evidence="5" id="KW-1185">Reference proteome</keyword>
<dbReference type="EMBL" id="FJUY01000001">
    <property type="protein sequence ID" value="CZT15659.1"/>
    <property type="molecule type" value="Genomic_DNA"/>
</dbReference>
<keyword evidence="2" id="KW-1133">Transmembrane helix</keyword>
<feature type="signal peptide" evidence="3">
    <location>
        <begin position="1"/>
        <end position="20"/>
    </location>
</feature>
<dbReference type="GeneID" id="35606893"/>
<reference evidence="4 5" key="1">
    <citation type="submission" date="2016-03" db="EMBL/GenBank/DDBJ databases">
        <authorList>
            <person name="Ploux O."/>
        </authorList>
    </citation>
    <scope>NUCLEOTIDE SEQUENCE [LARGE SCALE GENOMIC DNA]</scope>
    <source>
        <strain evidence="4 5">URUG2</strain>
    </source>
</reference>
<sequence length="170" mass="18150">MSNLLPLLCICAMLPTTTLAAMINSKRQSGSEVDTEAGASGGSGGGGSYVSQAGVIAIIVIVVIVVVLGIASTVLFVLAKRRQWDVRASIKRASRRFTGRGGASQAATDRQSRRVGMQMSDMPIRQGHTKRGPAVAVRDVEKGSNSSSDKNVAHSKKPEGSWLWRNDWKR</sequence>
<accession>A0A2D3V2C4</accession>
<keyword evidence="2" id="KW-0812">Transmembrane</keyword>